<dbReference type="AlphaFoldDB" id="A0A166AKJ9"/>
<dbReference type="Gramene" id="KZN01408">
    <property type="protein sequence ID" value="KZN01408"/>
    <property type="gene ID" value="DCAR_010162"/>
</dbReference>
<organism evidence="1 2">
    <name type="scientific">Daucus carota subsp. sativus</name>
    <name type="common">Carrot</name>
    <dbReference type="NCBI Taxonomy" id="79200"/>
    <lineage>
        <taxon>Eukaryota</taxon>
        <taxon>Viridiplantae</taxon>
        <taxon>Streptophyta</taxon>
        <taxon>Embryophyta</taxon>
        <taxon>Tracheophyta</taxon>
        <taxon>Spermatophyta</taxon>
        <taxon>Magnoliopsida</taxon>
        <taxon>eudicotyledons</taxon>
        <taxon>Gunneridae</taxon>
        <taxon>Pentapetalae</taxon>
        <taxon>asterids</taxon>
        <taxon>campanulids</taxon>
        <taxon>Apiales</taxon>
        <taxon>Apiaceae</taxon>
        <taxon>Apioideae</taxon>
        <taxon>Scandiceae</taxon>
        <taxon>Daucinae</taxon>
        <taxon>Daucus</taxon>
        <taxon>Daucus sect. Daucus</taxon>
    </lineage>
</organism>
<dbReference type="InterPro" id="IPR038765">
    <property type="entry name" value="Papain-like_cys_pep_sf"/>
</dbReference>
<sequence>MSNRGTEQGNKLQFEVGDASGSNNVVCHGSLDVRSEWGIGKVIHGPVLTDDDDDFVTPDEHFGKSKTVKLQGTGVKTKKPKFVGLANEEAEKQGKKKEQRIKGNMHCDGKTYVDKGIGRIGKQAADVDGRKIVISKAAMKASDEGNEATPSKIEKPKKVRSYEGYLQKKISPSIMTIIIKNLTEEHAKWVRSTGFGELLNFEMQVHAHKLGYNLVQAFDVENCALVLNCGTIVINERLVHRVIGLPMGEMVLTTTDTDSLLDVWGGQFSGKTGCEIPAGTVRDRLIESICVDRLFKLNFLVMVYNFFIEGHQNHHVNRDVLKLELNVDACAQYNWCRLLIDKLRSSYAYWSAEKKQSFTGSLPFLTYLYLSKVRNHKYVHVPPVFPAFKGWTDLLIKERQKIELAEGSFGVGEIVHLPGEEEEVADRVDNSGERDMTHDDQVIEDTEDLEQNGDDDSCAANEMDLIQDYNDLQTEANSMNDLTKSLTNGGSVQRDSQLAAEVCNTGLEEDSNKQAEFGVPNHMAAVFAVTNNTITPNMCVDKTSPLVMESVLAKQGNQTENNSSLLTAEQYMRSFYKLDTLEANNMGTKWTSSADKNAVLLGCGSKSEDQVVQGTQGAIEDAIDKHFQDDKYMAEFRKNLNVFKGAYDKCVTNCEVALALYSSHAELATLREEHRPFFKLFEETSPLSKSLVGGPLKERNKTAEGQVDDSSFVLSFSLGFSQVTPKKLGDTMDGLQDPGEESEVVANQLVQRPRKGARATEICRSPYVSRVVDISGYKITNEEKYVWEWLFENRRNRGENLFESHKIMCTKKHFQSLQTNSMVERRVIDAWSYLLNANEALRANTSPFRLFLTSETAYGPMNLEVDPTDRLSTMERNAIFSDNVEAVMETMYHLHNRIYDVKDFEMFIFPIYDSSHHYIISFNIKKPRWEIIDNRVPNGDFEQSFGNLPYRLDNQKSLLNKLRVVYEHKMLTWDQNSKRDYMVRGATYLAKGKKVAD</sequence>
<dbReference type="OMA" id="DSCAANE"/>
<dbReference type="EMBL" id="CP093345">
    <property type="protein sequence ID" value="WOG92214.1"/>
    <property type="molecule type" value="Genomic_DNA"/>
</dbReference>
<dbReference type="PANTHER" id="PTHR34835:SF34">
    <property type="entry name" value="OS08G0555500 PROTEIN"/>
    <property type="match status" value="1"/>
</dbReference>
<proteinExistence type="predicted"/>
<dbReference type="PANTHER" id="PTHR34835">
    <property type="entry name" value="OS07G0283600 PROTEIN-RELATED"/>
    <property type="match status" value="1"/>
</dbReference>
<evidence type="ECO:0000313" key="1">
    <source>
        <dbReference type="EMBL" id="WOG92214.1"/>
    </source>
</evidence>
<gene>
    <name evidence="1" type="ORF">DCAR_0311477</name>
</gene>
<evidence type="ECO:0000313" key="2">
    <source>
        <dbReference type="Proteomes" id="UP000077755"/>
    </source>
</evidence>
<dbReference type="SUPFAM" id="SSF54001">
    <property type="entry name" value="Cysteine proteinases"/>
    <property type="match status" value="1"/>
</dbReference>
<name>A0A166AKJ9_DAUCS</name>
<dbReference type="Gene3D" id="3.40.395.10">
    <property type="entry name" value="Adenoviral Proteinase, Chain A"/>
    <property type="match status" value="1"/>
</dbReference>
<keyword evidence="2" id="KW-1185">Reference proteome</keyword>
<reference evidence="1" key="2">
    <citation type="submission" date="2022-03" db="EMBL/GenBank/DDBJ databases">
        <title>Draft title - Genomic analysis of global carrot germplasm unveils the trajectory of domestication and the origin of high carotenoid orange carrot.</title>
        <authorList>
            <person name="Iorizzo M."/>
            <person name="Ellison S."/>
            <person name="Senalik D."/>
            <person name="Macko-Podgorni A."/>
            <person name="Grzebelus D."/>
            <person name="Bostan H."/>
            <person name="Rolling W."/>
            <person name="Curaba J."/>
            <person name="Simon P."/>
        </authorList>
    </citation>
    <scope>NUCLEOTIDE SEQUENCE</scope>
    <source>
        <tissue evidence="1">Leaf</tissue>
    </source>
</reference>
<accession>A0A166AKJ9</accession>
<dbReference type="Proteomes" id="UP000077755">
    <property type="component" value="Chromosome 3"/>
</dbReference>
<reference evidence="1" key="1">
    <citation type="journal article" date="2016" name="Nat. Genet.">
        <title>A high-quality carrot genome assembly provides new insights into carotenoid accumulation and asterid genome evolution.</title>
        <authorList>
            <person name="Iorizzo M."/>
            <person name="Ellison S."/>
            <person name="Senalik D."/>
            <person name="Zeng P."/>
            <person name="Satapoomin P."/>
            <person name="Huang J."/>
            <person name="Bowman M."/>
            <person name="Iovene M."/>
            <person name="Sanseverino W."/>
            <person name="Cavagnaro P."/>
            <person name="Yildiz M."/>
            <person name="Macko-Podgorni A."/>
            <person name="Moranska E."/>
            <person name="Grzebelus E."/>
            <person name="Grzebelus D."/>
            <person name="Ashrafi H."/>
            <person name="Zheng Z."/>
            <person name="Cheng S."/>
            <person name="Spooner D."/>
            <person name="Van Deynze A."/>
            <person name="Simon P."/>
        </authorList>
    </citation>
    <scope>NUCLEOTIDE SEQUENCE</scope>
    <source>
        <tissue evidence="1">Leaf</tissue>
    </source>
</reference>
<protein>
    <submittedName>
        <fullName evidence="1">Uncharacterized protein</fullName>
    </submittedName>
</protein>